<keyword evidence="3" id="KW-1185">Reference proteome</keyword>
<evidence type="ECO:0000313" key="3">
    <source>
        <dbReference type="Proteomes" id="UP000008311"/>
    </source>
</evidence>
<organism evidence="2 3">
    <name type="scientific">Ricinus communis</name>
    <name type="common">Castor bean</name>
    <dbReference type="NCBI Taxonomy" id="3988"/>
    <lineage>
        <taxon>Eukaryota</taxon>
        <taxon>Viridiplantae</taxon>
        <taxon>Streptophyta</taxon>
        <taxon>Embryophyta</taxon>
        <taxon>Tracheophyta</taxon>
        <taxon>Spermatophyta</taxon>
        <taxon>Magnoliopsida</taxon>
        <taxon>eudicotyledons</taxon>
        <taxon>Gunneridae</taxon>
        <taxon>Pentapetalae</taxon>
        <taxon>rosids</taxon>
        <taxon>fabids</taxon>
        <taxon>Malpighiales</taxon>
        <taxon>Euphorbiaceae</taxon>
        <taxon>Acalyphoideae</taxon>
        <taxon>Acalypheae</taxon>
        <taxon>Ricinus</taxon>
    </lineage>
</organism>
<dbReference type="InParanoid" id="B9RQ59"/>
<feature type="region of interest" description="Disordered" evidence="1">
    <location>
        <begin position="88"/>
        <end position="158"/>
    </location>
</feature>
<dbReference type="Proteomes" id="UP000008311">
    <property type="component" value="Unassembled WGS sequence"/>
</dbReference>
<evidence type="ECO:0000313" key="2">
    <source>
        <dbReference type="EMBL" id="EEF46547.1"/>
    </source>
</evidence>
<accession>B9RQ59</accession>
<protein>
    <submittedName>
        <fullName evidence="2">Uncharacterized protein</fullName>
    </submittedName>
</protein>
<evidence type="ECO:0000256" key="1">
    <source>
        <dbReference type="SAM" id="MobiDB-lite"/>
    </source>
</evidence>
<feature type="compositionally biased region" description="Basic and acidic residues" evidence="1">
    <location>
        <begin position="114"/>
        <end position="138"/>
    </location>
</feature>
<sequence length="158" mass="17961">MDVNPLTILLIYRKVTLENDILMDKVTGQGRGYLLHQMGKYKARAEFIRNPRNSMRQGILMSQPCLVVEREKLKPMQDNARDIRLKHELSHQKKLQDTEPCARSRGKLAQESNNGRELEVGHSKVISDDRPPMSKKLEISCNEGTSKGARISSSIDFG</sequence>
<proteinExistence type="predicted"/>
<name>B9RQ59_RICCO</name>
<dbReference type="AlphaFoldDB" id="B9RQ59"/>
<reference evidence="3" key="1">
    <citation type="journal article" date="2010" name="Nat. Biotechnol.">
        <title>Draft genome sequence of the oilseed species Ricinus communis.</title>
        <authorList>
            <person name="Chan A.P."/>
            <person name="Crabtree J."/>
            <person name="Zhao Q."/>
            <person name="Lorenzi H."/>
            <person name="Orvis J."/>
            <person name="Puiu D."/>
            <person name="Melake-Berhan A."/>
            <person name="Jones K.M."/>
            <person name="Redman J."/>
            <person name="Chen G."/>
            <person name="Cahoon E.B."/>
            <person name="Gedil M."/>
            <person name="Stanke M."/>
            <person name="Haas B.J."/>
            <person name="Wortman J.R."/>
            <person name="Fraser-Liggett C.M."/>
            <person name="Ravel J."/>
            <person name="Rabinowicz P.D."/>
        </authorList>
    </citation>
    <scope>NUCLEOTIDE SEQUENCE [LARGE SCALE GENOMIC DNA]</scope>
    <source>
        <strain evidence="3">cv. Hale</strain>
    </source>
</reference>
<dbReference type="EMBL" id="EQ973800">
    <property type="protein sequence ID" value="EEF46547.1"/>
    <property type="molecule type" value="Genomic_DNA"/>
</dbReference>
<gene>
    <name evidence="2" type="ORF">RCOM_0956100</name>
</gene>
<feature type="compositionally biased region" description="Basic and acidic residues" evidence="1">
    <location>
        <begin position="88"/>
        <end position="102"/>
    </location>
</feature>